<proteinExistence type="predicted"/>
<feature type="region of interest" description="Disordered" evidence="1">
    <location>
        <begin position="127"/>
        <end position="168"/>
    </location>
</feature>
<feature type="region of interest" description="Disordered" evidence="1">
    <location>
        <begin position="84"/>
        <end position="106"/>
    </location>
</feature>
<dbReference type="Proteomes" id="UP000297703">
    <property type="component" value="Unassembled WGS sequence"/>
</dbReference>
<dbReference type="EMBL" id="QXTE01000344">
    <property type="protein sequence ID" value="TFJ99211.1"/>
    <property type="molecule type" value="Genomic_DNA"/>
</dbReference>
<reference evidence="2 3" key="1">
    <citation type="submission" date="2019-04" db="EMBL/GenBank/DDBJ databases">
        <title>Draft genome of the big-headed turtle Platysternon megacephalum.</title>
        <authorList>
            <person name="Gong S."/>
        </authorList>
    </citation>
    <scope>NUCLEOTIDE SEQUENCE [LARGE SCALE GENOMIC DNA]</scope>
    <source>
        <strain evidence="2">DO16091913</strain>
        <tissue evidence="2">Muscle</tissue>
    </source>
</reference>
<name>A0A4D9DSA2_9SAUR</name>
<evidence type="ECO:0000313" key="2">
    <source>
        <dbReference type="EMBL" id="TFJ99211.1"/>
    </source>
</evidence>
<reference evidence="2 3" key="2">
    <citation type="submission" date="2019-04" db="EMBL/GenBank/DDBJ databases">
        <title>The genome sequence of big-headed turtle.</title>
        <authorList>
            <person name="Gong S."/>
        </authorList>
    </citation>
    <scope>NUCLEOTIDE SEQUENCE [LARGE SCALE GENOMIC DNA]</scope>
    <source>
        <strain evidence="2">DO16091913</strain>
        <tissue evidence="2">Muscle</tissue>
    </source>
</reference>
<evidence type="ECO:0000256" key="1">
    <source>
        <dbReference type="SAM" id="MobiDB-lite"/>
    </source>
</evidence>
<keyword evidence="3" id="KW-1185">Reference proteome</keyword>
<sequence>MDGAKLSRPETAKGQYGPRGPCLARTVTRCWSLSAGDRRTPEPQDTRPRPGSRRGSCEAFSELAPLRISQDHRSLPLSQVGEARLDRWPPCPEPAHGGSVRGTSEAGRLNRWKRRRCFQPLRDIRSDALSGEPASPGQTGSARHLSLAGSRERIALGPSASGSPPAIG</sequence>
<gene>
    <name evidence="2" type="ORF">DR999_PMT18788</name>
</gene>
<protein>
    <submittedName>
        <fullName evidence="2">Trehalase</fullName>
    </submittedName>
</protein>
<dbReference type="AlphaFoldDB" id="A0A4D9DSA2"/>
<feature type="compositionally biased region" description="Basic and acidic residues" evidence="1">
    <location>
        <begin position="36"/>
        <end position="48"/>
    </location>
</feature>
<organism evidence="2 3">
    <name type="scientific">Platysternon megacephalum</name>
    <name type="common">big-headed turtle</name>
    <dbReference type="NCBI Taxonomy" id="55544"/>
    <lineage>
        <taxon>Eukaryota</taxon>
        <taxon>Metazoa</taxon>
        <taxon>Chordata</taxon>
        <taxon>Craniata</taxon>
        <taxon>Vertebrata</taxon>
        <taxon>Euteleostomi</taxon>
        <taxon>Archelosauria</taxon>
        <taxon>Testudinata</taxon>
        <taxon>Testudines</taxon>
        <taxon>Cryptodira</taxon>
        <taxon>Durocryptodira</taxon>
        <taxon>Testudinoidea</taxon>
        <taxon>Platysternidae</taxon>
        <taxon>Platysternon</taxon>
    </lineage>
</organism>
<feature type="region of interest" description="Disordered" evidence="1">
    <location>
        <begin position="1"/>
        <end position="57"/>
    </location>
</feature>
<feature type="compositionally biased region" description="Basic and acidic residues" evidence="1">
    <location>
        <begin position="1"/>
        <end position="11"/>
    </location>
</feature>
<evidence type="ECO:0000313" key="3">
    <source>
        <dbReference type="Proteomes" id="UP000297703"/>
    </source>
</evidence>
<accession>A0A4D9DSA2</accession>
<comment type="caution">
    <text evidence="2">The sequence shown here is derived from an EMBL/GenBank/DDBJ whole genome shotgun (WGS) entry which is preliminary data.</text>
</comment>